<organism evidence="2">
    <name type="scientific">Laccaria bicolor (strain S238N-H82 / ATCC MYA-4686)</name>
    <name type="common">Bicoloured deceiver</name>
    <name type="synonym">Laccaria laccata var. bicolor</name>
    <dbReference type="NCBI Taxonomy" id="486041"/>
    <lineage>
        <taxon>Eukaryota</taxon>
        <taxon>Fungi</taxon>
        <taxon>Dikarya</taxon>
        <taxon>Basidiomycota</taxon>
        <taxon>Agaricomycotina</taxon>
        <taxon>Agaricomycetes</taxon>
        <taxon>Agaricomycetidae</taxon>
        <taxon>Agaricales</taxon>
        <taxon>Agaricineae</taxon>
        <taxon>Hydnangiaceae</taxon>
        <taxon>Laccaria</taxon>
    </lineage>
</organism>
<gene>
    <name evidence="1" type="ORF">LACBIDRAFT_304487</name>
</gene>
<dbReference type="GeneID" id="6080504"/>
<keyword evidence="2" id="KW-1185">Reference proteome</keyword>
<dbReference type="AlphaFoldDB" id="B0DLQ7"/>
<accession>B0DLQ7</accession>
<proteinExistence type="predicted"/>
<dbReference type="HOGENOM" id="CLU_1272506_0_0_1"/>
<dbReference type="RefSeq" id="XP_001884857.1">
    <property type="nucleotide sequence ID" value="XM_001884822.1"/>
</dbReference>
<reference evidence="1 2" key="1">
    <citation type="journal article" date="2008" name="Nature">
        <title>The genome of Laccaria bicolor provides insights into mycorrhizal symbiosis.</title>
        <authorList>
            <person name="Martin F."/>
            <person name="Aerts A."/>
            <person name="Ahren D."/>
            <person name="Brun A."/>
            <person name="Danchin E.G.J."/>
            <person name="Duchaussoy F."/>
            <person name="Gibon J."/>
            <person name="Kohler A."/>
            <person name="Lindquist E."/>
            <person name="Pereda V."/>
            <person name="Salamov A."/>
            <person name="Shapiro H.J."/>
            <person name="Wuyts J."/>
            <person name="Blaudez D."/>
            <person name="Buee M."/>
            <person name="Brokstein P."/>
            <person name="Canbaeck B."/>
            <person name="Cohen D."/>
            <person name="Courty P.E."/>
            <person name="Coutinho P.M."/>
            <person name="Delaruelle C."/>
            <person name="Detter J.C."/>
            <person name="Deveau A."/>
            <person name="DiFazio S."/>
            <person name="Duplessis S."/>
            <person name="Fraissinet-Tachet L."/>
            <person name="Lucic E."/>
            <person name="Frey-Klett P."/>
            <person name="Fourrey C."/>
            <person name="Feussner I."/>
            <person name="Gay G."/>
            <person name="Grimwood J."/>
            <person name="Hoegger P.J."/>
            <person name="Jain P."/>
            <person name="Kilaru S."/>
            <person name="Labbe J."/>
            <person name="Lin Y.C."/>
            <person name="Legue V."/>
            <person name="Le Tacon F."/>
            <person name="Marmeisse R."/>
            <person name="Melayah D."/>
            <person name="Montanini B."/>
            <person name="Muratet M."/>
            <person name="Nehls U."/>
            <person name="Niculita-Hirzel H."/>
            <person name="Oudot-Le Secq M.P."/>
            <person name="Peter M."/>
            <person name="Quesneville H."/>
            <person name="Rajashekar B."/>
            <person name="Reich M."/>
            <person name="Rouhier N."/>
            <person name="Schmutz J."/>
            <person name="Yin T."/>
            <person name="Chalot M."/>
            <person name="Henrissat B."/>
            <person name="Kuees U."/>
            <person name="Lucas S."/>
            <person name="Van de Peer Y."/>
            <person name="Podila G.K."/>
            <person name="Polle A."/>
            <person name="Pukkila P.J."/>
            <person name="Richardson P.M."/>
            <person name="Rouze P."/>
            <person name="Sanders I.R."/>
            <person name="Stajich J.E."/>
            <person name="Tunlid A."/>
            <person name="Tuskan G."/>
            <person name="Grigoriev I.V."/>
        </authorList>
    </citation>
    <scope>NUCLEOTIDE SEQUENCE [LARGE SCALE GENOMIC DNA]</scope>
    <source>
        <strain evidence="2">S238N-H82 / ATCC MYA-4686</strain>
    </source>
</reference>
<name>B0DLQ7_LACBS</name>
<evidence type="ECO:0000313" key="2">
    <source>
        <dbReference type="Proteomes" id="UP000001194"/>
    </source>
</evidence>
<protein>
    <submittedName>
        <fullName evidence="1">Predicted protein</fullName>
    </submittedName>
</protein>
<dbReference type="KEGG" id="lbc:LACBIDRAFT_304487"/>
<evidence type="ECO:0000313" key="1">
    <source>
        <dbReference type="EMBL" id="EDR04338.1"/>
    </source>
</evidence>
<sequence>MLLWSSSQDLKPFNCSSSVALPPSTRCLRNPEHPFKYRLEDLCISVSAVDVGPLRPCFSRCPPPRCLGENTLPLPCLRLCRHYHLHLFRVPFLRNSGYPSLLFGGHPLELPPRFLSRNIYVACAFVIRPFGLPDFFQVCVHLPPPYLVCCALLASSQHPPVFWWEDQSAICQFTCEICWTVSCSPRLTLWFSRVPASESLPTSQQALTGFREYIDQISSATILLLLLEM</sequence>
<dbReference type="Proteomes" id="UP000001194">
    <property type="component" value="Unassembled WGS sequence"/>
</dbReference>
<dbReference type="EMBL" id="DS547118">
    <property type="protein sequence ID" value="EDR04338.1"/>
    <property type="molecule type" value="Genomic_DNA"/>
</dbReference>
<dbReference type="InParanoid" id="B0DLQ7"/>